<evidence type="ECO:0000256" key="1">
    <source>
        <dbReference type="ARBA" id="ARBA00004123"/>
    </source>
</evidence>
<dbReference type="GeneID" id="20211285"/>
<dbReference type="InParanoid" id="T1FR38"/>
<dbReference type="InterPro" id="IPR051831">
    <property type="entry name" value="Bromodomain_contain_prot"/>
</dbReference>
<feature type="region of interest" description="Disordered" evidence="7">
    <location>
        <begin position="500"/>
        <end position="522"/>
    </location>
</feature>
<dbReference type="SUPFAM" id="SSF47370">
    <property type="entry name" value="Bromodomain"/>
    <property type="match status" value="1"/>
</dbReference>
<evidence type="ECO:0000256" key="7">
    <source>
        <dbReference type="SAM" id="MobiDB-lite"/>
    </source>
</evidence>
<dbReference type="OMA" id="MEEDNPG"/>
<evidence type="ECO:0000256" key="3">
    <source>
        <dbReference type="ARBA" id="ARBA00023117"/>
    </source>
</evidence>
<evidence type="ECO:0000256" key="4">
    <source>
        <dbReference type="ARBA" id="ARBA00023163"/>
    </source>
</evidence>
<dbReference type="Pfam" id="PF12024">
    <property type="entry name" value="DUF3512"/>
    <property type="match status" value="1"/>
</dbReference>
<keyword evidence="2" id="KW-0805">Transcription regulation</keyword>
<dbReference type="InterPro" id="IPR001487">
    <property type="entry name" value="Bromodomain"/>
</dbReference>
<gene>
    <name evidence="10" type="primary">20211285</name>
    <name evidence="9" type="ORF">HELRODRAFT_189500</name>
</gene>
<evidence type="ECO:0000256" key="5">
    <source>
        <dbReference type="ARBA" id="ARBA00023242"/>
    </source>
</evidence>
<comment type="subcellular location">
    <subcellularLocation>
        <location evidence="1">Nucleus</location>
    </subcellularLocation>
</comment>
<accession>T1FR38</accession>
<dbReference type="EMBL" id="KB097639">
    <property type="protein sequence ID" value="ESN92554.1"/>
    <property type="molecule type" value="Genomic_DNA"/>
</dbReference>
<dbReference type="EnsemblMetazoa" id="HelroT189500">
    <property type="protein sequence ID" value="HelroP189500"/>
    <property type="gene ID" value="HelroG189500"/>
</dbReference>
<evidence type="ECO:0000259" key="8">
    <source>
        <dbReference type="PROSITE" id="PS50014"/>
    </source>
</evidence>
<evidence type="ECO:0000256" key="2">
    <source>
        <dbReference type="ARBA" id="ARBA00023015"/>
    </source>
</evidence>
<dbReference type="PANTHER" id="PTHR22881">
    <property type="entry name" value="BROMODOMAIN CONTAINING PROTEIN"/>
    <property type="match status" value="1"/>
</dbReference>
<dbReference type="SMART" id="SM00297">
    <property type="entry name" value="BROMO"/>
    <property type="match status" value="1"/>
</dbReference>
<dbReference type="PANTHER" id="PTHR22881:SF27">
    <property type="entry name" value="BROMODOMAIN CONTAINING 7_9"/>
    <property type="match status" value="1"/>
</dbReference>
<feature type="compositionally biased region" description="Low complexity" evidence="7">
    <location>
        <begin position="71"/>
        <end position="83"/>
    </location>
</feature>
<dbReference type="STRING" id="6412.T1FR38"/>
<name>T1FR38_HELRO</name>
<reference evidence="11" key="1">
    <citation type="submission" date="2012-12" db="EMBL/GenBank/DDBJ databases">
        <authorList>
            <person name="Hellsten U."/>
            <person name="Grimwood J."/>
            <person name="Chapman J.A."/>
            <person name="Shapiro H."/>
            <person name="Aerts A."/>
            <person name="Otillar R.P."/>
            <person name="Terry A.Y."/>
            <person name="Boore J.L."/>
            <person name="Simakov O."/>
            <person name="Marletaz F."/>
            <person name="Cho S.-J."/>
            <person name="Edsinger-Gonzales E."/>
            <person name="Havlak P."/>
            <person name="Kuo D.-H."/>
            <person name="Larsson T."/>
            <person name="Lv J."/>
            <person name="Arendt D."/>
            <person name="Savage R."/>
            <person name="Osoegawa K."/>
            <person name="de Jong P."/>
            <person name="Lindberg D.R."/>
            <person name="Seaver E.C."/>
            <person name="Weisblat D.A."/>
            <person name="Putnam N.H."/>
            <person name="Grigoriev I.V."/>
            <person name="Rokhsar D.S."/>
        </authorList>
    </citation>
    <scope>NUCLEOTIDE SEQUENCE</scope>
</reference>
<feature type="compositionally biased region" description="Polar residues" evidence="7">
    <location>
        <begin position="22"/>
        <end position="34"/>
    </location>
</feature>
<keyword evidence="4" id="KW-0804">Transcription</keyword>
<dbReference type="CTD" id="20211285"/>
<dbReference type="Proteomes" id="UP000015101">
    <property type="component" value="Unassembled WGS sequence"/>
</dbReference>
<organism evidence="10 11">
    <name type="scientific">Helobdella robusta</name>
    <name type="common">Californian leech</name>
    <dbReference type="NCBI Taxonomy" id="6412"/>
    <lineage>
        <taxon>Eukaryota</taxon>
        <taxon>Metazoa</taxon>
        <taxon>Spiralia</taxon>
        <taxon>Lophotrochozoa</taxon>
        <taxon>Annelida</taxon>
        <taxon>Clitellata</taxon>
        <taxon>Hirudinea</taxon>
        <taxon>Rhynchobdellida</taxon>
        <taxon>Glossiphoniidae</taxon>
        <taxon>Helobdella</taxon>
    </lineage>
</organism>
<dbReference type="KEGG" id="hro:HELRODRAFT_189500"/>
<dbReference type="EMBL" id="AMQM01001740">
    <property type="status" value="NOT_ANNOTATED_CDS"/>
    <property type="molecule type" value="Genomic_DNA"/>
</dbReference>
<protein>
    <recommendedName>
        <fullName evidence="8">Bromo domain-containing protein</fullName>
    </recommendedName>
</protein>
<dbReference type="eggNOG" id="KOG1828">
    <property type="taxonomic scope" value="Eukaryota"/>
</dbReference>
<dbReference type="Gene3D" id="1.20.920.10">
    <property type="entry name" value="Bromodomain-like"/>
    <property type="match status" value="1"/>
</dbReference>
<feature type="domain" description="Bromo" evidence="8">
    <location>
        <begin position="117"/>
        <end position="187"/>
    </location>
</feature>
<evidence type="ECO:0000313" key="9">
    <source>
        <dbReference type="EMBL" id="ESN92554.1"/>
    </source>
</evidence>
<keyword evidence="11" id="KW-1185">Reference proteome</keyword>
<keyword evidence="5" id="KW-0539">Nucleus</keyword>
<dbReference type="Pfam" id="PF00439">
    <property type="entry name" value="Bromodomain"/>
    <property type="match status" value="1"/>
</dbReference>
<dbReference type="InterPro" id="IPR021900">
    <property type="entry name" value="DUF3512"/>
</dbReference>
<dbReference type="GO" id="GO:0006357">
    <property type="term" value="P:regulation of transcription by RNA polymerase II"/>
    <property type="evidence" value="ECO:0000318"/>
    <property type="project" value="GO_Central"/>
</dbReference>
<dbReference type="InterPro" id="IPR036427">
    <property type="entry name" value="Bromodomain-like_sf"/>
</dbReference>
<dbReference type="PRINTS" id="PR00503">
    <property type="entry name" value="BROMODOMAIN"/>
</dbReference>
<feature type="compositionally biased region" description="Acidic residues" evidence="7">
    <location>
        <begin position="55"/>
        <end position="70"/>
    </location>
</feature>
<dbReference type="PROSITE" id="PS50014">
    <property type="entry name" value="BROMODOMAIN_2"/>
    <property type="match status" value="1"/>
</dbReference>
<sequence length="686" mass="76858">MHGRKQNLEKPSLKLIFKVGSNPGTPELSSNLATSCDGASERKFRKKRKMNDKTDSDEDSQLEEYCEDDLTTSNNKMTNSSSSRIQREKRNMNASAGAVEERTPLQLCLDHLHKQLQRKDPNGFFAFPVTDLIAPGYSKVISKAMDFSTMKKKIDSGFYQSVREYRDDFKLMMANCMDYNQPDTIYHKEGRRLLGVGLKYFGKERMNQMRRTFAFMSNLSKEDVDLDDDVIIDCDKESNANNNDINNINNINNSSNIANRSRYCELDRAPDLNASNQNVELGKFEAIPDELTASEILEQVQTAARLAAENLQTHAPNSKIGYLKKEADGTTVLNILNPDNRGFISEKERVVDLGGVVGRLVAGQSHVNLPKDDIRNKINPVTYLSYGAFSSYAPVYDSSNANVDKETTNLLLATYADETGVQYAKSLKEFVSGCGEYATMMVDNLLDVLTNGEHMKTEAILKEKELLKQQQLQQQQLQQQQQQNMQIIATAYNMVTTDNDNNPATCNLPSDSGPLGNNQQDNQLRKTSNLLLTLEEKRRASLSSSHWKRSTDAFCRPTDNEVDIARKVFSELAGLIEQTRPDDVIDIESVRRAMNFKDKLMLVPVESSQQQHLPAATAAEHQQQNVADTFTAVDNNQQVISNDNFLSQEQPATSQQQPDDTPATLNTAAAVVGASLSYDDNIVRET</sequence>
<evidence type="ECO:0000256" key="6">
    <source>
        <dbReference type="PROSITE-ProRule" id="PRU00035"/>
    </source>
</evidence>
<dbReference type="RefSeq" id="XP_009028890.1">
    <property type="nucleotide sequence ID" value="XM_009030642.1"/>
</dbReference>
<dbReference type="HOGENOM" id="CLU_020704_0_1_1"/>
<dbReference type="AlphaFoldDB" id="T1FR38"/>
<proteinExistence type="predicted"/>
<dbReference type="GO" id="GO:0005634">
    <property type="term" value="C:nucleus"/>
    <property type="evidence" value="ECO:0000318"/>
    <property type="project" value="GO_Central"/>
</dbReference>
<keyword evidence="3 6" id="KW-0103">Bromodomain</keyword>
<reference evidence="9 11" key="2">
    <citation type="journal article" date="2013" name="Nature">
        <title>Insights into bilaterian evolution from three spiralian genomes.</title>
        <authorList>
            <person name="Simakov O."/>
            <person name="Marletaz F."/>
            <person name="Cho S.J."/>
            <person name="Edsinger-Gonzales E."/>
            <person name="Havlak P."/>
            <person name="Hellsten U."/>
            <person name="Kuo D.H."/>
            <person name="Larsson T."/>
            <person name="Lv J."/>
            <person name="Arendt D."/>
            <person name="Savage R."/>
            <person name="Osoegawa K."/>
            <person name="de Jong P."/>
            <person name="Grimwood J."/>
            <person name="Chapman J.A."/>
            <person name="Shapiro H."/>
            <person name="Aerts A."/>
            <person name="Otillar R.P."/>
            <person name="Terry A.Y."/>
            <person name="Boore J.L."/>
            <person name="Grigoriev I.V."/>
            <person name="Lindberg D.R."/>
            <person name="Seaver E.C."/>
            <person name="Weisblat D.A."/>
            <person name="Putnam N.H."/>
            <person name="Rokhsar D.S."/>
        </authorList>
    </citation>
    <scope>NUCLEOTIDE SEQUENCE</scope>
</reference>
<dbReference type="OrthoDB" id="21648at2759"/>
<evidence type="ECO:0000313" key="10">
    <source>
        <dbReference type="EnsemblMetazoa" id="HelroP189500"/>
    </source>
</evidence>
<feature type="region of interest" description="Disordered" evidence="7">
    <location>
        <begin position="18"/>
        <end position="90"/>
    </location>
</feature>
<reference evidence="10" key="3">
    <citation type="submission" date="2015-06" db="UniProtKB">
        <authorList>
            <consortium name="EnsemblMetazoa"/>
        </authorList>
    </citation>
    <scope>IDENTIFICATION</scope>
</reference>
<evidence type="ECO:0000313" key="11">
    <source>
        <dbReference type="Proteomes" id="UP000015101"/>
    </source>
</evidence>